<dbReference type="OrthoDB" id="269227at2759"/>
<evidence type="ECO:0000313" key="1">
    <source>
        <dbReference type="EMBL" id="KZT18421.1"/>
    </source>
</evidence>
<organism evidence="1 2">
    <name type="scientific">Neolentinus lepideus HHB14362 ss-1</name>
    <dbReference type="NCBI Taxonomy" id="1314782"/>
    <lineage>
        <taxon>Eukaryota</taxon>
        <taxon>Fungi</taxon>
        <taxon>Dikarya</taxon>
        <taxon>Basidiomycota</taxon>
        <taxon>Agaricomycotina</taxon>
        <taxon>Agaricomycetes</taxon>
        <taxon>Gloeophyllales</taxon>
        <taxon>Gloeophyllaceae</taxon>
        <taxon>Neolentinus</taxon>
    </lineage>
</organism>
<dbReference type="STRING" id="1314782.A0A165MJS1"/>
<protein>
    <submittedName>
        <fullName evidence="1">Uncharacterized protein</fullName>
    </submittedName>
</protein>
<accession>A0A165MJS1</accession>
<reference evidence="1 2" key="1">
    <citation type="journal article" date="2016" name="Mol. Biol. Evol.">
        <title>Comparative Genomics of Early-Diverging Mushroom-Forming Fungi Provides Insights into the Origins of Lignocellulose Decay Capabilities.</title>
        <authorList>
            <person name="Nagy L.G."/>
            <person name="Riley R."/>
            <person name="Tritt A."/>
            <person name="Adam C."/>
            <person name="Daum C."/>
            <person name="Floudas D."/>
            <person name="Sun H."/>
            <person name="Yadav J.S."/>
            <person name="Pangilinan J."/>
            <person name="Larsson K.H."/>
            <person name="Matsuura K."/>
            <person name="Barry K."/>
            <person name="Labutti K."/>
            <person name="Kuo R."/>
            <person name="Ohm R.A."/>
            <person name="Bhattacharya S.S."/>
            <person name="Shirouzu T."/>
            <person name="Yoshinaga Y."/>
            <person name="Martin F.M."/>
            <person name="Grigoriev I.V."/>
            <person name="Hibbett D.S."/>
        </authorList>
    </citation>
    <scope>NUCLEOTIDE SEQUENCE [LARGE SCALE GENOMIC DNA]</scope>
    <source>
        <strain evidence="1 2">HHB14362 ss-1</strain>
    </source>
</reference>
<dbReference type="AlphaFoldDB" id="A0A165MJS1"/>
<dbReference type="Proteomes" id="UP000076761">
    <property type="component" value="Unassembled WGS sequence"/>
</dbReference>
<evidence type="ECO:0000313" key="2">
    <source>
        <dbReference type="Proteomes" id="UP000076761"/>
    </source>
</evidence>
<proteinExistence type="predicted"/>
<dbReference type="InParanoid" id="A0A165MJS1"/>
<keyword evidence="2" id="KW-1185">Reference proteome</keyword>
<gene>
    <name evidence="1" type="ORF">NEOLEDRAFT_1184313</name>
</gene>
<name>A0A165MJS1_9AGAM</name>
<dbReference type="EMBL" id="KV425683">
    <property type="protein sequence ID" value="KZT18421.1"/>
    <property type="molecule type" value="Genomic_DNA"/>
</dbReference>
<sequence>MGIVGFCFVPLQMLSKCADEIFKAAKAKIWQNMDKHQPGLQAQDKIQRERLDQLAPRCEMIHFPGFLSRPNLPKEGKKDIMVLSLMNHWFSRGTITKAPGTARLIDMTVAMVYTITEQAVDVIKGLA</sequence>